<gene>
    <name evidence="1" type="ORF">OHV25_01735</name>
</gene>
<dbReference type="EMBL" id="CP108253">
    <property type="protein sequence ID" value="WTU38367.1"/>
    <property type="molecule type" value="Genomic_DNA"/>
</dbReference>
<dbReference type="AlphaFoldDB" id="A0AAU2GRB2"/>
<sequence>MPLGLDQNVHVTNHLNQDIHVMPTLDKGWLLADVLADTALFAIGVGEIATATGLALPAELATFADLAQFLKATAGLLSGTAATGTRSAEVALELVEAFKKGAIKVPAGESVNVREQGFLSTYFKPTSGWFGMADFTTVDLTVMTQDGKRTADVDSSPDQSWIADETGISRAVYGTLNQVDTNSAAVAWN</sequence>
<accession>A0AAU2GRB2</accession>
<reference evidence="1" key="1">
    <citation type="submission" date="2022-10" db="EMBL/GenBank/DDBJ databases">
        <title>The complete genomes of actinobacterial strains from the NBC collection.</title>
        <authorList>
            <person name="Joergensen T.S."/>
            <person name="Alvarez Arevalo M."/>
            <person name="Sterndorff E.B."/>
            <person name="Faurdal D."/>
            <person name="Vuksanovic O."/>
            <person name="Mourched A.-S."/>
            <person name="Charusanti P."/>
            <person name="Shaw S."/>
            <person name="Blin K."/>
            <person name="Weber T."/>
        </authorList>
    </citation>
    <scope>NUCLEOTIDE SEQUENCE</scope>
    <source>
        <strain evidence="1">NBC_00060</strain>
    </source>
</reference>
<protein>
    <submittedName>
        <fullName evidence="1">Uncharacterized protein</fullName>
    </submittedName>
</protein>
<evidence type="ECO:0000313" key="1">
    <source>
        <dbReference type="EMBL" id="WTU38367.1"/>
    </source>
</evidence>
<proteinExistence type="predicted"/>
<organism evidence="1">
    <name type="scientific">Streptomyces sp. NBC_00060</name>
    <dbReference type="NCBI Taxonomy" id="2975636"/>
    <lineage>
        <taxon>Bacteria</taxon>
        <taxon>Bacillati</taxon>
        <taxon>Actinomycetota</taxon>
        <taxon>Actinomycetes</taxon>
        <taxon>Kitasatosporales</taxon>
        <taxon>Streptomycetaceae</taxon>
        <taxon>Streptomyces</taxon>
    </lineage>
</organism>
<name>A0AAU2GRB2_9ACTN</name>